<accession>A0A1V8T3C5</accession>
<dbReference type="InterPro" id="IPR029063">
    <property type="entry name" value="SAM-dependent_MTases_sf"/>
</dbReference>
<dbReference type="Gene3D" id="3.40.50.150">
    <property type="entry name" value="Vaccinia Virus protein VP39"/>
    <property type="match status" value="1"/>
</dbReference>
<name>A0A1V8T3C5_9PEZI</name>
<dbReference type="GO" id="GO:0008168">
    <property type="term" value="F:methyltransferase activity"/>
    <property type="evidence" value="ECO:0007669"/>
    <property type="project" value="InterPro"/>
</dbReference>
<proteinExistence type="predicted"/>
<dbReference type="GO" id="GO:0032259">
    <property type="term" value="P:methylation"/>
    <property type="evidence" value="ECO:0007669"/>
    <property type="project" value="InterPro"/>
</dbReference>
<keyword evidence="3" id="KW-1185">Reference proteome</keyword>
<evidence type="ECO:0000313" key="3">
    <source>
        <dbReference type="Proteomes" id="UP000192596"/>
    </source>
</evidence>
<dbReference type="Proteomes" id="UP000192596">
    <property type="component" value="Unassembled WGS sequence"/>
</dbReference>
<feature type="domain" description="Ribosomal RNA methyltransferase FtsJ" evidence="1">
    <location>
        <begin position="7"/>
        <end position="208"/>
    </location>
</feature>
<evidence type="ECO:0000313" key="2">
    <source>
        <dbReference type="EMBL" id="OQO05915.1"/>
    </source>
</evidence>
<organism evidence="2 3">
    <name type="scientific">Cryoendolithus antarcticus</name>
    <dbReference type="NCBI Taxonomy" id="1507870"/>
    <lineage>
        <taxon>Eukaryota</taxon>
        <taxon>Fungi</taxon>
        <taxon>Dikarya</taxon>
        <taxon>Ascomycota</taxon>
        <taxon>Pezizomycotina</taxon>
        <taxon>Dothideomycetes</taxon>
        <taxon>Dothideomycetidae</taxon>
        <taxon>Cladosporiales</taxon>
        <taxon>Cladosporiaceae</taxon>
        <taxon>Cryoendolithus</taxon>
    </lineage>
</organism>
<dbReference type="SUPFAM" id="SSF53335">
    <property type="entry name" value="S-adenosyl-L-methionine-dependent methyltransferases"/>
    <property type="match status" value="1"/>
</dbReference>
<dbReference type="AlphaFoldDB" id="A0A1V8T3C5"/>
<comment type="caution">
    <text evidence="2">The sequence shown here is derived from an EMBL/GenBank/DDBJ whole genome shotgun (WGS) entry which is preliminary data.</text>
</comment>
<dbReference type="InterPro" id="IPR002877">
    <property type="entry name" value="RNA_MeTrfase_FtsJ_dom"/>
</dbReference>
<dbReference type="InParanoid" id="A0A1V8T3C5"/>
<dbReference type="Pfam" id="PF01728">
    <property type="entry name" value="FtsJ"/>
    <property type="match status" value="1"/>
</dbReference>
<evidence type="ECO:0000259" key="1">
    <source>
        <dbReference type="Pfam" id="PF01728"/>
    </source>
</evidence>
<dbReference type="STRING" id="1507870.A0A1V8T3C5"/>
<gene>
    <name evidence="2" type="ORF">B0A48_10011</name>
</gene>
<protein>
    <recommendedName>
        <fullName evidence="1">Ribosomal RNA methyltransferase FtsJ domain-containing protein</fullName>
    </recommendedName>
</protein>
<sequence length="288" mass="32090">MLNIAIELHDKTNCFRVPTVGDRSVAVLDLCMAPGAFLRRALKSMPGSLATAVTLPIAQGGHEILLSASLLERIQVHELDLNFLAADMGLIDQEIPDDHPDKAKFLPLLLNEGCVFDLTICDGSVQRPHRQIIADYRQDLEPSRLLLMQLVLAMEHLEPGGTIVFRPHQIDQWETVKPLHQFSNFGKVMAHKPTSSYQVKSSFYVVVTEVDSTHAEALKSVALWKSTWRAATLICELEATAHSAEIDLDSERVLNEFGARLIELGEQVWRVQAEVLGNANWLKKEAAK</sequence>
<reference evidence="3" key="1">
    <citation type="submission" date="2017-03" db="EMBL/GenBank/DDBJ databases">
        <title>Genomes of endolithic fungi from Antarctica.</title>
        <authorList>
            <person name="Coleine C."/>
            <person name="Masonjones S."/>
            <person name="Stajich J.E."/>
        </authorList>
    </citation>
    <scope>NUCLEOTIDE SEQUENCE [LARGE SCALE GENOMIC DNA]</scope>
    <source>
        <strain evidence="3">CCFEE 5527</strain>
    </source>
</reference>
<dbReference type="EMBL" id="NAJO01000018">
    <property type="protein sequence ID" value="OQO05915.1"/>
    <property type="molecule type" value="Genomic_DNA"/>
</dbReference>
<dbReference type="OrthoDB" id="417125at2759"/>